<gene>
    <name evidence="1" type="ORF">N3K66_008708</name>
</gene>
<sequence>MAPVIEAQSQAGQTTPTRVSSPEPFPWTVGDEFDNEVPEPRKRRAARYRKRQIQAETHSPFVEVVPTEAPAYPPPDFIPPPPGSPDGDTSGDDDSGIDSDSEDEDPGRPDGPGFDGPPPTGPPPSESFPGFAFPEPTKDLALDSDSDSDDDDEAITSHLSTDAGNPATPTETDWVNGPSSSTTSSIGERATAEAARQAEQKHHEDVEKALTAVGSIAGAVLVAALVWFLWRCMKRRKARKNGDSAIRPLFLNGGLGTTGWTTVEAPPLHADEKKPSDESLLGILPEEPKRASLRPLVLPTRVQNESRQPPPPPLDLSPGSNPNPTYDSAQTYPSRTFGTYDTRYSFGSSSLSSAFGNGTFMLPTPSREHHDSVYAQSERSLPRFRTIDSWVGQQTGRVRSKVPEQGFGLMMPDDEKARRVVAPNGVGFG</sequence>
<evidence type="ECO:0000313" key="2">
    <source>
        <dbReference type="Proteomes" id="UP001163324"/>
    </source>
</evidence>
<protein>
    <submittedName>
        <fullName evidence="1">Uncharacterized protein</fullName>
    </submittedName>
</protein>
<comment type="caution">
    <text evidence="1">The sequence shown here is derived from an EMBL/GenBank/DDBJ whole genome shotgun (WGS) entry which is preliminary data.</text>
</comment>
<reference evidence="1" key="1">
    <citation type="submission" date="2022-10" db="EMBL/GenBank/DDBJ databases">
        <title>Complete Genome of Trichothecium roseum strain YXFP-22015, a Plant Pathogen Isolated from Citrus.</title>
        <authorList>
            <person name="Wang Y."/>
            <person name="Zhu L."/>
        </authorList>
    </citation>
    <scope>NUCLEOTIDE SEQUENCE</scope>
    <source>
        <strain evidence="1">YXFP-22015</strain>
    </source>
</reference>
<evidence type="ECO:0000313" key="1">
    <source>
        <dbReference type="EMBL" id="KAI9896536.1"/>
    </source>
</evidence>
<keyword evidence="2" id="KW-1185">Reference proteome</keyword>
<name>A0ACC0USA5_9HYPO</name>
<dbReference type="Proteomes" id="UP001163324">
    <property type="component" value="Chromosome 9"/>
</dbReference>
<dbReference type="EMBL" id="CM047948">
    <property type="protein sequence ID" value="KAI9896536.1"/>
    <property type="molecule type" value="Genomic_DNA"/>
</dbReference>
<organism evidence="1 2">
    <name type="scientific">Trichothecium roseum</name>
    <dbReference type="NCBI Taxonomy" id="47278"/>
    <lineage>
        <taxon>Eukaryota</taxon>
        <taxon>Fungi</taxon>
        <taxon>Dikarya</taxon>
        <taxon>Ascomycota</taxon>
        <taxon>Pezizomycotina</taxon>
        <taxon>Sordariomycetes</taxon>
        <taxon>Hypocreomycetidae</taxon>
        <taxon>Hypocreales</taxon>
        <taxon>Hypocreales incertae sedis</taxon>
        <taxon>Trichothecium</taxon>
    </lineage>
</organism>
<accession>A0ACC0USA5</accession>
<proteinExistence type="predicted"/>